<name>A0AAW2DAZ6_9ROSI</name>
<keyword evidence="4" id="KW-1185">Reference proteome</keyword>
<keyword evidence="2" id="KW-1133">Transmembrane helix</keyword>
<reference evidence="3 4" key="1">
    <citation type="submission" date="2024-01" db="EMBL/GenBank/DDBJ databases">
        <title>A telomere-to-telomere, gap-free genome of sweet tea (Lithocarpus litseifolius).</title>
        <authorList>
            <person name="Zhou J."/>
        </authorList>
    </citation>
    <scope>NUCLEOTIDE SEQUENCE [LARGE SCALE GENOMIC DNA]</scope>
    <source>
        <strain evidence="3">Zhou-2022a</strain>
        <tissue evidence="3">Leaf</tissue>
    </source>
</reference>
<protein>
    <submittedName>
        <fullName evidence="3">Uncharacterized protein</fullName>
    </submittedName>
</protein>
<sequence length="149" mass="16738">MNFVVTKTTGFGISFWIYEMQFLILAALFMLEANLYGASSSQPNNNGRESRKTAMDRFFKLDDNVGQNIFIIVSTGVFYCVESGSGTLVARRVDGFLPFKLGQARLRCLISPRNKSHSKEWPHARGGTTEGAPWRTREKSPGLRAREPN</sequence>
<organism evidence="3 4">
    <name type="scientific">Lithocarpus litseifolius</name>
    <dbReference type="NCBI Taxonomy" id="425828"/>
    <lineage>
        <taxon>Eukaryota</taxon>
        <taxon>Viridiplantae</taxon>
        <taxon>Streptophyta</taxon>
        <taxon>Embryophyta</taxon>
        <taxon>Tracheophyta</taxon>
        <taxon>Spermatophyta</taxon>
        <taxon>Magnoliopsida</taxon>
        <taxon>eudicotyledons</taxon>
        <taxon>Gunneridae</taxon>
        <taxon>Pentapetalae</taxon>
        <taxon>rosids</taxon>
        <taxon>fabids</taxon>
        <taxon>Fagales</taxon>
        <taxon>Fagaceae</taxon>
        <taxon>Lithocarpus</taxon>
    </lineage>
</organism>
<evidence type="ECO:0000313" key="4">
    <source>
        <dbReference type="Proteomes" id="UP001459277"/>
    </source>
</evidence>
<evidence type="ECO:0000256" key="2">
    <source>
        <dbReference type="SAM" id="Phobius"/>
    </source>
</evidence>
<dbReference type="EMBL" id="JAZDWU010000003">
    <property type="protein sequence ID" value="KAL0007556.1"/>
    <property type="molecule type" value="Genomic_DNA"/>
</dbReference>
<feature type="transmembrane region" description="Helical" evidence="2">
    <location>
        <begin position="12"/>
        <end position="31"/>
    </location>
</feature>
<dbReference type="Proteomes" id="UP001459277">
    <property type="component" value="Unassembled WGS sequence"/>
</dbReference>
<evidence type="ECO:0000313" key="3">
    <source>
        <dbReference type="EMBL" id="KAL0007556.1"/>
    </source>
</evidence>
<comment type="caution">
    <text evidence="3">The sequence shown here is derived from an EMBL/GenBank/DDBJ whole genome shotgun (WGS) entry which is preliminary data.</text>
</comment>
<keyword evidence="2" id="KW-0472">Membrane</keyword>
<accession>A0AAW2DAZ6</accession>
<feature type="compositionally biased region" description="Basic and acidic residues" evidence="1">
    <location>
        <begin position="135"/>
        <end position="149"/>
    </location>
</feature>
<gene>
    <name evidence="3" type="ORF">SO802_009058</name>
</gene>
<dbReference type="AlphaFoldDB" id="A0AAW2DAZ6"/>
<evidence type="ECO:0000256" key="1">
    <source>
        <dbReference type="SAM" id="MobiDB-lite"/>
    </source>
</evidence>
<keyword evidence="2" id="KW-0812">Transmembrane</keyword>
<proteinExistence type="predicted"/>
<feature type="region of interest" description="Disordered" evidence="1">
    <location>
        <begin position="116"/>
        <end position="149"/>
    </location>
</feature>